<comment type="similarity">
    <text evidence="8">Belongs to the CN hydrolase family. Apolipoprotein N-acyltransferase subfamily.</text>
</comment>
<protein>
    <recommendedName>
        <fullName evidence="8">Apolipoprotein N-acyltransferase</fullName>
        <shortName evidence="8">ALP N-acyltransferase</shortName>
        <ecNumber evidence="8">2.3.1.269</ecNumber>
    </recommendedName>
</protein>
<dbReference type="NCBIfam" id="TIGR00546">
    <property type="entry name" value="lnt"/>
    <property type="match status" value="1"/>
</dbReference>
<feature type="transmembrane region" description="Helical" evidence="8">
    <location>
        <begin position="190"/>
        <end position="209"/>
    </location>
</feature>
<dbReference type="UniPathway" id="UPA00666"/>
<keyword evidence="3 8" id="KW-0808">Transferase</keyword>
<dbReference type="GO" id="GO:0005886">
    <property type="term" value="C:plasma membrane"/>
    <property type="evidence" value="ECO:0007669"/>
    <property type="project" value="UniProtKB-SubCell"/>
</dbReference>
<keyword evidence="6 8" id="KW-0472">Membrane</keyword>
<evidence type="ECO:0000313" key="10">
    <source>
        <dbReference type="EMBL" id="SFA62136.1"/>
    </source>
</evidence>
<feature type="transmembrane region" description="Helical" evidence="8">
    <location>
        <begin position="111"/>
        <end position="127"/>
    </location>
</feature>
<dbReference type="PROSITE" id="PS50263">
    <property type="entry name" value="CN_HYDROLASE"/>
    <property type="match status" value="1"/>
</dbReference>
<dbReference type="InterPro" id="IPR003010">
    <property type="entry name" value="C-N_Hydrolase"/>
</dbReference>
<keyword evidence="7 8" id="KW-0012">Acyltransferase</keyword>
<evidence type="ECO:0000256" key="6">
    <source>
        <dbReference type="ARBA" id="ARBA00023136"/>
    </source>
</evidence>
<evidence type="ECO:0000256" key="3">
    <source>
        <dbReference type="ARBA" id="ARBA00022679"/>
    </source>
</evidence>
<dbReference type="GO" id="GO:0042158">
    <property type="term" value="P:lipoprotein biosynthetic process"/>
    <property type="evidence" value="ECO:0007669"/>
    <property type="project" value="UniProtKB-UniRule"/>
</dbReference>
<feature type="transmembrane region" description="Helical" evidence="8">
    <location>
        <begin position="24"/>
        <end position="43"/>
    </location>
</feature>
<evidence type="ECO:0000256" key="4">
    <source>
        <dbReference type="ARBA" id="ARBA00022692"/>
    </source>
</evidence>
<dbReference type="SUPFAM" id="SSF56317">
    <property type="entry name" value="Carbon-nitrogen hydrolase"/>
    <property type="match status" value="1"/>
</dbReference>
<feature type="transmembrane region" description="Helical" evidence="8">
    <location>
        <begin position="55"/>
        <end position="76"/>
    </location>
</feature>
<dbReference type="HAMAP" id="MF_01148">
    <property type="entry name" value="Lnt"/>
    <property type="match status" value="1"/>
</dbReference>
<feature type="transmembrane region" description="Helical" evidence="8">
    <location>
        <begin position="82"/>
        <end position="104"/>
    </location>
</feature>
<feature type="transmembrane region" description="Helical" evidence="8">
    <location>
        <begin position="147"/>
        <end position="178"/>
    </location>
</feature>
<comment type="catalytic activity">
    <reaction evidence="8">
        <text>N-terminal S-1,2-diacyl-sn-glyceryl-L-cysteinyl-[lipoprotein] + a glycerophospholipid = N-acyl-S-1,2-diacyl-sn-glyceryl-L-cysteinyl-[lipoprotein] + a 2-acyl-sn-glycero-3-phospholipid + H(+)</text>
        <dbReference type="Rhea" id="RHEA:48228"/>
        <dbReference type="Rhea" id="RHEA-COMP:14681"/>
        <dbReference type="Rhea" id="RHEA-COMP:14684"/>
        <dbReference type="ChEBI" id="CHEBI:15378"/>
        <dbReference type="ChEBI" id="CHEBI:136912"/>
        <dbReference type="ChEBI" id="CHEBI:140656"/>
        <dbReference type="ChEBI" id="CHEBI:140657"/>
        <dbReference type="ChEBI" id="CHEBI:140660"/>
        <dbReference type="EC" id="2.3.1.269"/>
    </reaction>
</comment>
<organism evidence="10 11">
    <name type="scientific">Rhodococcoides kroppenstedtii</name>
    <dbReference type="NCBI Taxonomy" id="293050"/>
    <lineage>
        <taxon>Bacteria</taxon>
        <taxon>Bacillati</taxon>
        <taxon>Actinomycetota</taxon>
        <taxon>Actinomycetes</taxon>
        <taxon>Mycobacteriales</taxon>
        <taxon>Nocardiaceae</taxon>
        <taxon>Rhodococcoides</taxon>
    </lineage>
</organism>
<evidence type="ECO:0000256" key="7">
    <source>
        <dbReference type="ARBA" id="ARBA00023315"/>
    </source>
</evidence>
<dbReference type="EMBL" id="FOJN01000021">
    <property type="protein sequence ID" value="SFA62136.1"/>
    <property type="molecule type" value="Genomic_DNA"/>
</dbReference>
<gene>
    <name evidence="8" type="primary">lnt</name>
    <name evidence="10" type="ORF">SAMN05444374_12118</name>
</gene>
<dbReference type="Pfam" id="PF00795">
    <property type="entry name" value="CN_hydrolase"/>
    <property type="match status" value="1"/>
</dbReference>
<reference evidence="10 11" key="1">
    <citation type="submission" date="2016-10" db="EMBL/GenBank/DDBJ databases">
        <authorList>
            <person name="de Groot N.N."/>
        </authorList>
    </citation>
    <scope>NUCLEOTIDE SEQUENCE [LARGE SCALE GENOMIC DNA]</scope>
    <source>
        <strain evidence="10 11">DSM 44908</strain>
    </source>
</reference>
<keyword evidence="4 8" id="KW-0812">Transmembrane</keyword>
<dbReference type="GO" id="GO:0016410">
    <property type="term" value="F:N-acyltransferase activity"/>
    <property type="evidence" value="ECO:0007669"/>
    <property type="project" value="UniProtKB-UniRule"/>
</dbReference>
<name>A0A1I0UFV8_9NOCA</name>
<keyword evidence="10" id="KW-0449">Lipoprotein</keyword>
<comment type="function">
    <text evidence="8">Catalyzes the phospholipid dependent N-acylation of the N-terminal cysteine of apolipoprotein, the last step in lipoprotein maturation.</text>
</comment>
<keyword evidence="2 8" id="KW-1003">Cell membrane</keyword>
<dbReference type="EC" id="2.3.1.269" evidence="8"/>
<dbReference type="AlphaFoldDB" id="A0A1I0UFV8"/>
<dbReference type="Pfam" id="PF20154">
    <property type="entry name" value="LNT_N"/>
    <property type="match status" value="1"/>
</dbReference>
<evidence type="ECO:0000256" key="5">
    <source>
        <dbReference type="ARBA" id="ARBA00022989"/>
    </source>
</evidence>
<evidence type="ECO:0000256" key="1">
    <source>
        <dbReference type="ARBA" id="ARBA00004651"/>
    </source>
</evidence>
<comment type="pathway">
    <text evidence="8">Protein modification; lipoprotein biosynthesis (N-acyl transfer).</text>
</comment>
<dbReference type="PANTHER" id="PTHR38686:SF1">
    <property type="entry name" value="APOLIPOPROTEIN N-ACYLTRANSFERASE"/>
    <property type="match status" value="1"/>
</dbReference>
<dbReference type="InterPro" id="IPR045378">
    <property type="entry name" value="LNT_N"/>
</dbReference>
<dbReference type="InterPro" id="IPR004563">
    <property type="entry name" value="Apolipo_AcylTrfase"/>
</dbReference>
<dbReference type="Gene3D" id="3.60.110.10">
    <property type="entry name" value="Carbon-nitrogen hydrolase"/>
    <property type="match status" value="1"/>
</dbReference>
<evidence type="ECO:0000259" key="9">
    <source>
        <dbReference type="PROSITE" id="PS50263"/>
    </source>
</evidence>
<accession>A0A1I0UFV8</accession>
<sequence length="534" mass="55384">MTLLVRILASAAAGVLLFLSFPPRTLWFLAPVAIALVVLTLTLPGRDGRTPGLRAGALLGAVFGLGFFLPLLPWIGEYVGPVPWIALSVAESMFLALFGVLVVLVARLPFATLWIAAAWSATEWLRSTVPFGGFPWGRLAFGQSESVLLPIAAVGGAPLLSFAVALMGTALAAVVTAAPGRSRRSAGRRRTVAVGLIVVIAVPAVGLALRPTLAGPTDGDRTVVVAAIQGSVPRLGLDFNAQRRQVLDNHVRETLRLADEVDAGRSPRPDVVVWPENASDVDPTRDRTAADEISAASVRIGAPILVGAVLANADGTSTNSVLVWDGAAGPGERHDKKIVQPFGEYLPYRSFFRLFSSYADSAGNFVPGSGDGVVHLPDAGASGEADAVALAVGVATCYEVAFDRAPAEAVAAGAQILAVPTNNATFGDTEMTYQQLAMSRVRAVEHSRTVVVAATSGVSAIVAPDGTVTSRTALFDADHLVATVGVRSTLTPATTWGARVEALLVIVGAAAAVVGAVRTVRRRREAGPGPNKND</sequence>
<evidence type="ECO:0000313" key="11">
    <source>
        <dbReference type="Proteomes" id="UP000182054"/>
    </source>
</evidence>
<dbReference type="Proteomes" id="UP000182054">
    <property type="component" value="Unassembled WGS sequence"/>
</dbReference>
<proteinExistence type="inferred from homology"/>
<evidence type="ECO:0000256" key="8">
    <source>
        <dbReference type="HAMAP-Rule" id="MF_01148"/>
    </source>
</evidence>
<dbReference type="InterPro" id="IPR036526">
    <property type="entry name" value="C-N_Hydrolase_sf"/>
</dbReference>
<evidence type="ECO:0000256" key="2">
    <source>
        <dbReference type="ARBA" id="ARBA00022475"/>
    </source>
</evidence>
<keyword evidence="5 8" id="KW-1133">Transmembrane helix</keyword>
<dbReference type="CDD" id="cd07571">
    <property type="entry name" value="ALP_N-acyl_transferase"/>
    <property type="match status" value="1"/>
</dbReference>
<comment type="subcellular location">
    <subcellularLocation>
        <location evidence="1 8">Cell membrane</location>
        <topology evidence="1 8">Multi-pass membrane protein</topology>
    </subcellularLocation>
</comment>
<feature type="domain" description="CN hydrolase" evidence="9">
    <location>
        <begin position="223"/>
        <end position="492"/>
    </location>
</feature>
<feature type="transmembrane region" description="Helical" evidence="8">
    <location>
        <begin position="496"/>
        <end position="517"/>
    </location>
</feature>
<dbReference type="PANTHER" id="PTHR38686">
    <property type="entry name" value="APOLIPOPROTEIN N-ACYLTRANSFERASE"/>
    <property type="match status" value="1"/>
</dbReference>